<feature type="region of interest" description="Disordered" evidence="1">
    <location>
        <begin position="31"/>
        <end position="59"/>
    </location>
</feature>
<accession>A0AA87URL9</accession>
<name>A0AA87URL9_9MICO</name>
<feature type="compositionally biased region" description="Basic residues" evidence="1">
    <location>
        <begin position="49"/>
        <end position="59"/>
    </location>
</feature>
<evidence type="ECO:0000313" key="3">
    <source>
        <dbReference type="Proteomes" id="UP000321749"/>
    </source>
</evidence>
<evidence type="ECO:0000313" key="2">
    <source>
        <dbReference type="EMBL" id="GEK79918.1"/>
    </source>
</evidence>
<dbReference type="Proteomes" id="UP000321749">
    <property type="component" value="Unassembled WGS sequence"/>
</dbReference>
<dbReference type="AlphaFoldDB" id="A0AA87URL9"/>
<organism evidence="2 3">
    <name type="scientific">Agrococcus baldri</name>
    <dbReference type="NCBI Taxonomy" id="153730"/>
    <lineage>
        <taxon>Bacteria</taxon>
        <taxon>Bacillati</taxon>
        <taxon>Actinomycetota</taxon>
        <taxon>Actinomycetes</taxon>
        <taxon>Micrococcales</taxon>
        <taxon>Microbacteriaceae</taxon>
        <taxon>Agrococcus</taxon>
    </lineage>
</organism>
<protein>
    <submittedName>
        <fullName evidence="2">Uncharacterized protein</fullName>
    </submittedName>
</protein>
<keyword evidence="3" id="KW-1185">Reference proteome</keyword>
<proteinExistence type="predicted"/>
<comment type="caution">
    <text evidence="2">The sequence shown here is derived from an EMBL/GenBank/DDBJ whole genome shotgun (WGS) entry which is preliminary data.</text>
</comment>
<sequence>MSIAGFVVTHRIGDVAALLAARILLLPTARSRRSSRIPARGCDPASRGAGRRRAIVTDS</sequence>
<dbReference type="EMBL" id="BJUU01000005">
    <property type="protein sequence ID" value="GEK79918.1"/>
    <property type="molecule type" value="Genomic_DNA"/>
</dbReference>
<gene>
    <name evidence="2" type="ORF">ABA31_12690</name>
</gene>
<reference evidence="2 3" key="1">
    <citation type="submission" date="2019-07" db="EMBL/GenBank/DDBJ databases">
        <title>Whole genome shotgun sequence of Agrococcus baldri NBRC 103055.</title>
        <authorList>
            <person name="Hosoyama A."/>
            <person name="Uohara A."/>
            <person name="Ohji S."/>
            <person name="Ichikawa N."/>
        </authorList>
    </citation>
    <scope>NUCLEOTIDE SEQUENCE [LARGE SCALE GENOMIC DNA]</scope>
    <source>
        <strain evidence="2 3">NBRC 103055</strain>
    </source>
</reference>
<evidence type="ECO:0000256" key="1">
    <source>
        <dbReference type="SAM" id="MobiDB-lite"/>
    </source>
</evidence>